<organism evidence="5 6">
    <name type="scientific">Oryzias latipes</name>
    <name type="common">Japanese rice fish</name>
    <name type="synonym">Japanese killifish</name>
    <dbReference type="NCBI Taxonomy" id="8090"/>
    <lineage>
        <taxon>Eukaryota</taxon>
        <taxon>Metazoa</taxon>
        <taxon>Chordata</taxon>
        <taxon>Craniata</taxon>
        <taxon>Vertebrata</taxon>
        <taxon>Euteleostomi</taxon>
        <taxon>Actinopterygii</taxon>
        <taxon>Neopterygii</taxon>
        <taxon>Teleostei</taxon>
        <taxon>Neoteleostei</taxon>
        <taxon>Acanthomorphata</taxon>
        <taxon>Ovalentaria</taxon>
        <taxon>Atherinomorphae</taxon>
        <taxon>Beloniformes</taxon>
        <taxon>Adrianichthyidae</taxon>
        <taxon>Oryziinae</taxon>
        <taxon>Oryzias</taxon>
    </lineage>
</organism>
<dbReference type="Proteomes" id="UP000265200">
    <property type="component" value="Chromosome 6"/>
</dbReference>
<keyword evidence="3" id="KW-0514">Muscle protein</keyword>
<feature type="region of interest" description="Disordered" evidence="4">
    <location>
        <begin position="80"/>
        <end position="158"/>
    </location>
</feature>
<dbReference type="Ensembl" id="ENSORLT00015001416.1">
    <property type="protein sequence ID" value="ENSORLP00015008092.1"/>
    <property type="gene ID" value="ENSORLG00015009109.1"/>
</dbReference>
<protein>
    <submittedName>
        <fullName evidence="5">Uncharacterized protein</fullName>
    </submittedName>
</protein>
<dbReference type="InterPro" id="IPR001978">
    <property type="entry name" value="Troponin"/>
</dbReference>
<dbReference type="SUPFAM" id="SSF90250">
    <property type="entry name" value="Troponin coil-coiled subunits"/>
    <property type="match status" value="1"/>
</dbReference>
<dbReference type="InterPro" id="IPR027707">
    <property type="entry name" value="TNNT"/>
</dbReference>
<evidence type="ECO:0000313" key="6">
    <source>
        <dbReference type="Proteomes" id="UP000265200"/>
    </source>
</evidence>
<dbReference type="Pfam" id="PF00992">
    <property type="entry name" value="Troponin"/>
    <property type="match status" value="1"/>
</dbReference>
<reference evidence="5" key="4">
    <citation type="submission" date="2025-09" db="UniProtKB">
        <authorList>
            <consortium name="Ensembl"/>
        </authorList>
    </citation>
    <scope>IDENTIFICATION</scope>
    <source>
        <strain evidence="5">HSOK</strain>
    </source>
</reference>
<evidence type="ECO:0000256" key="4">
    <source>
        <dbReference type="SAM" id="MobiDB-lite"/>
    </source>
</evidence>
<evidence type="ECO:0000256" key="2">
    <source>
        <dbReference type="ARBA" id="ARBA00008330"/>
    </source>
</evidence>
<evidence type="ECO:0000313" key="5">
    <source>
        <dbReference type="Ensembl" id="ENSORLP00015008092.1"/>
    </source>
</evidence>
<dbReference type="InterPro" id="IPR038077">
    <property type="entry name" value="Troponin_sf"/>
</dbReference>
<name>A0A3P9HK41_ORYLA</name>
<dbReference type="AlphaFoldDB" id="A0A3P9HK41"/>
<reference key="1">
    <citation type="journal article" date="2007" name="Nature">
        <title>The medaka draft genome and insights into vertebrate genome evolution.</title>
        <authorList>
            <person name="Kasahara M."/>
            <person name="Naruse K."/>
            <person name="Sasaki S."/>
            <person name="Nakatani Y."/>
            <person name="Qu W."/>
            <person name="Ahsan B."/>
            <person name="Yamada T."/>
            <person name="Nagayasu Y."/>
            <person name="Doi K."/>
            <person name="Kasai Y."/>
            <person name="Jindo T."/>
            <person name="Kobayashi D."/>
            <person name="Shimada A."/>
            <person name="Toyoda A."/>
            <person name="Kuroki Y."/>
            <person name="Fujiyama A."/>
            <person name="Sasaki T."/>
            <person name="Shimizu A."/>
            <person name="Asakawa S."/>
            <person name="Shimizu N."/>
            <person name="Hashimoto S."/>
            <person name="Yang J."/>
            <person name="Lee Y."/>
            <person name="Matsushima K."/>
            <person name="Sugano S."/>
            <person name="Sakaizumi M."/>
            <person name="Narita T."/>
            <person name="Ohishi K."/>
            <person name="Haga S."/>
            <person name="Ohta F."/>
            <person name="Nomoto H."/>
            <person name="Nogata K."/>
            <person name="Morishita T."/>
            <person name="Endo T."/>
            <person name="Shin-I T."/>
            <person name="Takeda H."/>
            <person name="Morishita S."/>
            <person name="Kohara Y."/>
        </authorList>
    </citation>
    <scope>NUCLEOTIDE SEQUENCE [LARGE SCALE GENOMIC DNA]</scope>
    <source>
        <strain>Hd-rR</strain>
    </source>
</reference>
<dbReference type="GO" id="GO:0006937">
    <property type="term" value="P:regulation of muscle contraction"/>
    <property type="evidence" value="ECO:0007669"/>
    <property type="project" value="InterPro"/>
</dbReference>
<sequence length="236" mass="28327">MSDTEEVVDEDVQYVHLHMSSFKSPKMPDGDKVDFDDMYRKRQEKDLAELQSLIEAHFVQRHKDEEELVALVNRIDKRRAERAEQQRVRAEREKERQARLADERERREQEEQRKKQDDDAKKKKVLTNMTQQYTNENRKGAKKQTEREKKKKALAERRKPLNIDHLNEDKLKEKVGELWQWLMGLEAEKFDLSEKLKRQKYDVSQLLFIKNILIRLGKKQATIRRKVALAIEKCSK</sequence>
<comment type="similarity">
    <text evidence="2">Belongs to the troponin T family.</text>
</comment>
<evidence type="ECO:0000256" key="3">
    <source>
        <dbReference type="ARBA" id="ARBA00023179"/>
    </source>
</evidence>
<reference evidence="5" key="3">
    <citation type="submission" date="2025-08" db="UniProtKB">
        <authorList>
            <consortium name="Ensembl"/>
        </authorList>
    </citation>
    <scope>IDENTIFICATION</scope>
    <source>
        <strain evidence="5">HSOK</strain>
    </source>
</reference>
<feature type="compositionally biased region" description="Basic and acidic residues" evidence="4">
    <location>
        <begin position="136"/>
        <end position="158"/>
    </location>
</feature>
<feature type="compositionally biased region" description="Basic and acidic residues" evidence="4">
    <location>
        <begin position="80"/>
        <end position="121"/>
    </location>
</feature>
<dbReference type="PANTHER" id="PTHR11521">
    <property type="entry name" value="TROPONIN T"/>
    <property type="match status" value="1"/>
</dbReference>
<proteinExistence type="inferred from homology"/>
<evidence type="ECO:0000256" key="1">
    <source>
        <dbReference type="ARBA" id="ARBA00003363"/>
    </source>
</evidence>
<comment type="function">
    <text evidence="1">Troponin T is the tropomyosin-binding subunit of troponin, the thin filament regulatory complex which confers calcium-sensitivity to striated muscle actomyosin ATPase activity.</text>
</comment>
<dbReference type="GO" id="GO:0005861">
    <property type="term" value="C:troponin complex"/>
    <property type="evidence" value="ECO:0007669"/>
    <property type="project" value="InterPro"/>
</dbReference>
<accession>A0A3P9HK41</accession>
<reference evidence="5 6" key="2">
    <citation type="submission" date="2017-04" db="EMBL/GenBank/DDBJ databases">
        <title>CpG methylation of centromeres and impact of large insertions on vertebrate speciation.</title>
        <authorList>
            <person name="Ichikawa K."/>
            <person name="Yoshimura J."/>
            <person name="Morishita S."/>
        </authorList>
    </citation>
    <scope>NUCLEOTIDE SEQUENCE</scope>
    <source>
        <strain evidence="5 6">HSOK</strain>
    </source>
</reference>
<dbReference type="PANTHER" id="PTHR11521:SF31">
    <property type="entry name" value="TROPONIN T2D, CARDIAC"/>
    <property type="match status" value="1"/>
</dbReference>
<dbReference type="Gene3D" id="1.20.5.350">
    <property type="match status" value="1"/>
</dbReference>